<keyword evidence="5" id="KW-1185">Reference proteome</keyword>
<dbReference type="PANTHER" id="PTHR23024">
    <property type="entry name" value="ARYLACETAMIDE DEACETYLASE"/>
    <property type="match status" value="1"/>
</dbReference>
<feature type="domain" description="Alpha/beta hydrolase fold-3" evidence="3">
    <location>
        <begin position="89"/>
        <end position="305"/>
    </location>
</feature>
<dbReference type="Gene3D" id="3.40.50.1820">
    <property type="entry name" value="alpha/beta hydrolase"/>
    <property type="match status" value="1"/>
</dbReference>
<dbReference type="Proteomes" id="UP001497480">
    <property type="component" value="Unassembled WGS sequence"/>
</dbReference>
<dbReference type="GO" id="GO:0052689">
    <property type="term" value="F:carboxylic ester hydrolase activity"/>
    <property type="evidence" value="ECO:0007669"/>
    <property type="project" value="TreeGrafter"/>
</dbReference>
<dbReference type="InterPro" id="IPR029058">
    <property type="entry name" value="AB_hydrolase_fold"/>
</dbReference>
<gene>
    <name evidence="4" type="ORF">LLUT_LOCUS4576</name>
</gene>
<dbReference type="InterPro" id="IPR002168">
    <property type="entry name" value="Lipase_GDXG_HIS_AS"/>
</dbReference>
<dbReference type="PANTHER" id="PTHR23024:SF653">
    <property type="entry name" value="CARBOXYLESTERASE"/>
    <property type="match status" value="1"/>
</dbReference>
<evidence type="ECO:0000259" key="3">
    <source>
        <dbReference type="Pfam" id="PF07859"/>
    </source>
</evidence>
<sequence length="333" mass="37225">MASSPTKPLLPWKTRFAVYFLSTIFSASRRSDGTVNRRLFDFFDSKIQPNPKPVNGISSSDVVVDPTRNLWFRVFAPSSSDTDAKLPLVVFFHGGGFSFLSPASAAYDGVCRSFCSSFPAVVVSVNYRLTPEHRYPCQYDDGFDVLKFLDENDAVLPKIADVSKCFLAGDSAGGNLAHHVTVRVCQQRLQVVNVIGLISMQPFFGGEERTESEIRIKEAPIVTAAIADWHWKVFLPEGSNRDHEVANVSGPNGVDISGLDYPSTLVFTGGFDSLQDWQKRYYEWLRKCGKEACLIEYPTMIHGFYIFPELPQAAQLISQVKDFIIRQVSNNIK</sequence>
<evidence type="ECO:0000256" key="1">
    <source>
        <dbReference type="ARBA" id="ARBA00010515"/>
    </source>
</evidence>
<reference evidence="4 5" key="1">
    <citation type="submission" date="2024-03" db="EMBL/GenBank/DDBJ databases">
        <authorList>
            <person name="Martinez-Hernandez J."/>
        </authorList>
    </citation>
    <scope>NUCLEOTIDE SEQUENCE [LARGE SCALE GENOMIC DNA]</scope>
</reference>
<name>A0AAV1W2P0_LUPLU</name>
<keyword evidence="2" id="KW-0378">Hydrolase</keyword>
<accession>A0AAV1W2P0</accession>
<dbReference type="AlphaFoldDB" id="A0AAV1W2P0"/>
<evidence type="ECO:0000313" key="4">
    <source>
        <dbReference type="EMBL" id="CAL0303516.1"/>
    </source>
</evidence>
<comment type="similarity">
    <text evidence="1">Belongs to the 'GDXG' lipolytic enzyme family.</text>
</comment>
<dbReference type="EMBL" id="CAXHTB010000003">
    <property type="protein sequence ID" value="CAL0303516.1"/>
    <property type="molecule type" value="Genomic_DNA"/>
</dbReference>
<dbReference type="GO" id="GO:0009860">
    <property type="term" value="P:pollen tube growth"/>
    <property type="evidence" value="ECO:0007669"/>
    <property type="project" value="TreeGrafter"/>
</dbReference>
<dbReference type="PROSITE" id="PS01173">
    <property type="entry name" value="LIPASE_GDXG_HIS"/>
    <property type="match status" value="1"/>
</dbReference>
<evidence type="ECO:0000313" key="5">
    <source>
        <dbReference type="Proteomes" id="UP001497480"/>
    </source>
</evidence>
<proteinExistence type="inferred from homology"/>
<dbReference type="InterPro" id="IPR050466">
    <property type="entry name" value="Carboxylest/Gibb_receptor"/>
</dbReference>
<comment type="caution">
    <text evidence="4">The sequence shown here is derived from an EMBL/GenBank/DDBJ whole genome shotgun (WGS) entry which is preliminary data.</text>
</comment>
<protein>
    <recommendedName>
        <fullName evidence="3">Alpha/beta hydrolase fold-3 domain-containing protein</fullName>
    </recommendedName>
</protein>
<dbReference type="InterPro" id="IPR013094">
    <property type="entry name" value="AB_hydrolase_3"/>
</dbReference>
<evidence type="ECO:0000256" key="2">
    <source>
        <dbReference type="ARBA" id="ARBA00022801"/>
    </source>
</evidence>
<dbReference type="SUPFAM" id="SSF53474">
    <property type="entry name" value="alpha/beta-Hydrolases"/>
    <property type="match status" value="1"/>
</dbReference>
<organism evidence="4 5">
    <name type="scientific">Lupinus luteus</name>
    <name type="common">European yellow lupine</name>
    <dbReference type="NCBI Taxonomy" id="3873"/>
    <lineage>
        <taxon>Eukaryota</taxon>
        <taxon>Viridiplantae</taxon>
        <taxon>Streptophyta</taxon>
        <taxon>Embryophyta</taxon>
        <taxon>Tracheophyta</taxon>
        <taxon>Spermatophyta</taxon>
        <taxon>Magnoliopsida</taxon>
        <taxon>eudicotyledons</taxon>
        <taxon>Gunneridae</taxon>
        <taxon>Pentapetalae</taxon>
        <taxon>rosids</taxon>
        <taxon>fabids</taxon>
        <taxon>Fabales</taxon>
        <taxon>Fabaceae</taxon>
        <taxon>Papilionoideae</taxon>
        <taxon>50 kb inversion clade</taxon>
        <taxon>genistoids sensu lato</taxon>
        <taxon>core genistoids</taxon>
        <taxon>Genisteae</taxon>
        <taxon>Lupinus</taxon>
    </lineage>
</organism>
<dbReference type="Pfam" id="PF07859">
    <property type="entry name" value="Abhydrolase_3"/>
    <property type="match status" value="1"/>
</dbReference>